<protein>
    <submittedName>
        <fullName evidence="1">Uncharacterized protein</fullName>
    </submittedName>
</protein>
<reference evidence="1 2" key="1">
    <citation type="journal article" date="2019" name="Commun. Biol.">
        <title>The bagworm genome reveals a unique fibroin gene that provides high tensile strength.</title>
        <authorList>
            <person name="Kono N."/>
            <person name="Nakamura H."/>
            <person name="Ohtoshi R."/>
            <person name="Tomita M."/>
            <person name="Numata K."/>
            <person name="Arakawa K."/>
        </authorList>
    </citation>
    <scope>NUCLEOTIDE SEQUENCE [LARGE SCALE GENOMIC DNA]</scope>
</reference>
<dbReference type="AlphaFoldDB" id="A0A4C1WVN3"/>
<dbReference type="EMBL" id="BGZK01000658">
    <property type="protein sequence ID" value="GBP54973.1"/>
    <property type="molecule type" value="Genomic_DNA"/>
</dbReference>
<proteinExistence type="predicted"/>
<name>A0A4C1WVN3_EUMVA</name>
<comment type="caution">
    <text evidence="1">The sequence shown here is derived from an EMBL/GenBank/DDBJ whole genome shotgun (WGS) entry which is preliminary data.</text>
</comment>
<sequence length="192" mass="21633">MLIALEEVDTLALNNIPDIIKITDKIDSDKGALSNSVRTEVENNERTVSVSPDHRNLSAEIISSLSVNWLGSIFTPQRRYRYCKINFADEQPTVYSTSGTLYYTDTHRPPCVTPQRYQSSLQATGTHASLQSFYVRMTDLKSFDLAHCRLGTANDSSHQCNDIAVSGTDSLTWFSWLECSCDTKRITLLRDK</sequence>
<evidence type="ECO:0000313" key="1">
    <source>
        <dbReference type="EMBL" id="GBP54973.1"/>
    </source>
</evidence>
<keyword evidence="2" id="KW-1185">Reference proteome</keyword>
<evidence type="ECO:0000313" key="2">
    <source>
        <dbReference type="Proteomes" id="UP000299102"/>
    </source>
</evidence>
<organism evidence="1 2">
    <name type="scientific">Eumeta variegata</name>
    <name type="common">Bagworm moth</name>
    <name type="synonym">Eumeta japonica</name>
    <dbReference type="NCBI Taxonomy" id="151549"/>
    <lineage>
        <taxon>Eukaryota</taxon>
        <taxon>Metazoa</taxon>
        <taxon>Ecdysozoa</taxon>
        <taxon>Arthropoda</taxon>
        <taxon>Hexapoda</taxon>
        <taxon>Insecta</taxon>
        <taxon>Pterygota</taxon>
        <taxon>Neoptera</taxon>
        <taxon>Endopterygota</taxon>
        <taxon>Lepidoptera</taxon>
        <taxon>Glossata</taxon>
        <taxon>Ditrysia</taxon>
        <taxon>Tineoidea</taxon>
        <taxon>Psychidae</taxon>
        <taxon>Oiketicinae</taxon>
        <taxon>Eumeta</taxon>
    </lineage>
</organism>
<gene>
    <name evidence="1" type="ORF">EVAR_50418_1</name>
</gene>
<dbReference type="Proteomes" id="UP000299102">
    <property type="component" value="Unassembled WGS sequence"/>
</dbReference>
<accession>A0A4C1WVN3</accession>